<dbReference type="InterPro" id="IPR036388">
    <property type="entry name" value="WH-like_DNA-bd_sf"/>
</dbReference>
<evidence type="ECO:0000313" key="5">
    <source>
        <dbReference type="EMBL" id="GFE84292.1"/>
    </source>
</evidence>
<dbReference type="SUPFAM" id="SSF46785">
    <property type="entry name" value="Winged helix' DNA-binding domain"/>
    <property type="match status" value="1"/>
</dbReference>
<evidence type="ECO:0000256" key="2">
    <source>
        <dbReference type="ARBA" id="ARBA00023125"/>
    </source>
</evidence>
<feature type="domain" description="HTH asnC-type" evidence="4">
    <location>
        <begin position="3"/>
        <end position="64"/>
    </location>
</feature>
<dbReference type="PANTHER" id="PTHR30154:SF34">
    <property type="entry name" value="TRANSCRIPTIONAL REGULATOR AZLB"/>
    <property type="match status" value="1"/>
</dbReference>
<dbReference type="AlphaFoldDB" id="A0A829YN74"/>
<evidence type="ECO:0000256" key="1">
    <source>
        <dbReference type="ARBA" id="ARBA00023015"/>
    </source>
</evidence>
<dbReference type="EMBL" id="BLJN01000008">
    <property type="protein sequence ID" value="GFE84292.1"/>
    <property type="molecule type" value="Genomic_DNA"/>
</dbReference>
<dbReference type="InterPro" id="IPR011991">
    <property type="entry name" value="ArsR-like_HTH"/>
</dbReference>
<accession>A0A829YN74</accession>
<comment type="caution">
    <text evidence="5">The sequence shown here is derived from an EMBL/GenBank/DDBJ whole genome shotgun (WGS) entry which is preliminary data.</text>
</comment>
<dbReference type="GO" id="GO:0043200">
    <property type="term" value="P:response to amino acid"/>
    <property type="evidence" value="ECO:0007669"/>
    <property type="project" value="TreeGrafter"/>
</dbReference>
<gene>
    <name evidence="5" type="ORF">GCM10011487_62920</name>
</gene>
<dbReference type="InterPro" id="IPR019885">
    <property type="entry name" value="Tscrpt_reg_HTH_AsnC-type_CS"/>
</dbReference>
<evidence type="ECO:0000313" key="6">
    <source>
        <dbReference type="Proteomes" id="UP000445000"/>
    </source>
</evidence>
<dbReference type="InterPro" id="IPR019887">
    <property type="entry name" value="Tscrpt_reg_AsnC/Lrp_C"/>
</dbReference>
<dbReference type="GO" id="GO:0005829">
    <property type="term" value="C:cytosol"/>
    <property type="evidence" value="ECO:0007669"/>
    <property type="project" value="TreeGrafter"/>
</dbReference>
<dbReference type="SUPFAM" id="SSF54909">
    <property type="entry name" value="Dimeric alpha+beta barrel"/>
    <property type="match status" value="1"/>
</dbReference>
<keyword evidence="3" id="KW-0804">Transcription</keyword>
<dbReference type="Proteomes" id="UP000445000">
    <property type="component" value="Unassembled WGS sequence"/>
</dbReference>
<dbReference type="PRINTS" id="PR00033">
    <property type="entry name" value="HTHASNC"/>
</dbReference>
<dbReference type="Gene3D" id="3.30.70.920">
    <property type="match status" value="1"/>
</dbReference>
<dbReference type="SMART" id="SM00344">
    <property type="entry name" value="HTH_ASNC"/>
    <property type="match status" value="1"/>
</dbReference>
<evidence type="ECO:0000256" key="3">
    <source>
        <dbReference type="ARBA" id="ARBA00023163"/>
    </source>
</evidence>
<dbReference type="Pfam" id="PF01037">
    <property type="entry name" value="AsnC_trans_reg"/>
    <property type="match status" value="1"/>
</dbReference>
<dbReference type="CDD" id="cd00090">
    <property type="entry name" value="HTH_ARSR"/>
    <property type="match status" value="1"/>
</dbReference>
<protein>
    <submittedName>
        <fullName evidence="5">ArsR family transcriptional regulator</fullName>
    </submittedName>
</protein>
<dbReference type="GO" id="GO:0043565">
    <property type="term" value="F:sequence-specific DNA binding"/>
    <property type="evidence" value="ECO:0007669"/>
    <property type="project" value="InterPro"/>
</dbReference>
<dbReference type="Pfam" id="PF13412">
    <property type="entry name" value="HTH_24"/>
    <property type="match status" value="1"/>
</dbReference>
<keyword evidence="6" id="KW-1185">Reference proteome</keyword>
<keyword evidence="2" id="KW-0238">DNA-binding</keyword>
<evidence type="ECO:0000259" key="4">
    <source>
        <dbReference type="PROSITE" id="PS50956"/>
    </source>
</evidence>
<sequence length="157" mass="17814">MDLDRYDAAILDELQRDGRLPIVELAEEVGLSSTPCARRLKLMEQDGIIQGYTAVIDPSRLGLKVQAFVQVRLTRHTDENIEQFRRAVDSMEEVVSCHAMTGAYDLLLQVVVTDLEQLSNVVLKKLMHIRAVRDVHSSIVLNTIKRSSRVPVRHLVR</sequence>
<dbReference type="PROSITE" id="PS50956">
    <property type="entry name" value="HTH_ASNC_2"/>
    <property type="match status" value="1"/>
</dbReference>
<dbReference type="InterPro" id="IPR000485">
    <property type="entry name" value="AsnC-type_HTH_dom"/>
</dbReference>
<dbReference type="InterPro" id="IPR036390">
    <property type="entry name" value="WH_DNA-bd_sf"/>
</dbReference>
<dbReference type="GO" id="GO:0006355">
    <property type="term" value="P:regulation of DNA-templated transcription"/>
    <property type="evidence" value="ECO:0007669"/>
    <property type="project" value="UniProtKB-ARBA"/>
</dbReference>
<dbReference type="Gene3D" id="1.10.10.10">
    <property type="entry name" value="Winged helix-like DNA-binding domain superfamily/Winged helix DNA-binding domain"/>
    <property type="match status" value="1"/>
</dbReference>
<reference evidence="6" key="1">
    <citation type="submission" date="2020-01" db="EMBL/GenBank/DDBJ databases">
        <title>'Steroidobacter agaridevorans' sp. nov., agar-degrading bacteria isolated from rhizosphere soils.</title>
        <authorList>
            <person name="Ikenaga M."/>
            <person name="Kataoka M."/>
            <person name="Murouchi A."/>
            <person name="Katsuragi S."/>
            <person name="Sakai M."/>
        </authorList>
    </citation>
    <scope>NUCLEOTIDE SEQUENCE [LARGE SCALE GENOMIC DNA]</scope>
    <source>
        <strain evidence="6">YU21-B</strain>
    </source>
</reference>
<dbReference type="PANTHER" id="PTHR30154">
    <property type="entry name" value="LEUCINE-RESPONSIVE REGULATORY PROTEIN"/>
    <property type="match status" value="1"/>
</dbReference>
<proteinExistence type="predicted"/>
<organism evidence="5 6">
    <name type="scientific">Steroidobacter agaridevorans</name>
    <dbReference type="NCBI Taxonomy" id="2695856"/>
    <lineage>
        <taxon>Bacteria</taxon>
        <taxon>Pseudomonadati</taxon>
        <taxon>Pseudomonadota</taxon>
        <taxon>Gammaproteobacteria</taxon>
        <taxon>Steroidobacterales</taxon>
        <taxon>Steroidobacteraceae</taxon>
        <taxon>Steroidobacter</taxon>
    </lineage>
</organism>
<dbReference type="PROSITE" id="PS00519">
    <property type="entry name" value="HTH_ASNC_1"/>
    <property type="match status" value="1"/>
</dbReference>
<dbReference type="RefSeq" id="WP_129649327.1">
    <property type="nucleotide sequence ID" value="NZ_BLJN01000008.1"/>
</dbReference>
<keyword evidence="1" id="KW-0805">Transcription regulation</keyword>
<dbReference type="InterPro" id="IPR019888">
    <property type="entry name" value="Tscrpt_reg_AsnC-like"/>
</dbReference>
<name>A0A829YN74_9GAMM</name>
<dbReference type="InterPro" id="IPR011008">
    <property type="entry name" value="Dimeric_a/b-barrel"/>
</dbReference>